<sequence length="101" mass="10805">MWHGWVDVGAGADLEDGAIRRMAVRCARPSDLSGGRGGTALDVGQQLWEDARVLCSSARARRLAATAADWGQHVLGAGRRRRRAGVRLRRLVRGGSRGSSA</sequence>
<comment type="caution">
    <text evidence="1">The sequence shown here is derived from an EMBL/GenBank/DDBJ whole genome shotgun (WGS) entry which is preliminary data.</text>
</comment>
<dbReference type="AlphaFoldDB" id="A0AAX6G732"/>
<keyword evidence="2" id="KW-1185">Reference proteome</keyword>
<gene>
    <name evidence="1" type="ORF">M6B38_382060</name>
</gene>
<dbReference type="EMBL" id="JANAVB010021999">
    <property type="protein sequence ID" value="KAJ6824544.1"/>
    <property type="molecule type" value="Genomic_DNA"/>
</dbReference>
<reference evidence="1" key="2">
    <citation type="submission" date="2023-04" db="EMBL/GenBank/DDBJ databases">
        <authorList>
            <person name="Bruccoleri R.E."/>
            <person name="Oakeley E.J."/>
            <person name="Faust A.-M."/>
            <person name="Dessus-Babus S."/>
            <person name="Altorfer M."/>
            <person name="Burckhardt D."/>
            <person name="Oertli M."/>
            <person name="Naumann U."/>
            <person name="Petersen F."/>
            <person name="Wong J."/>
        </authorList>
    </citation>
    <scope>NUCLEOTIDE SEQUENCE</scope>
    <source>
        <strain evidence="1">GSM-AAB239-AS_SAM_17_03QT</strain>
        <tissue evidence="1">Leaf</tissue>
    </source>
</reference>
<dbReference type="Proteomes" id="UP001140949">
    <property type="component" value="Unassembled WGS sequence"/>
</dbReference>
<organism evidence="1 2">
    <name type="scientific">Iris pallida</name>
    <name type="common">Sweet iris</name>
    <dbReference type="NCBI Taxonomy" id="29817"/>
    <lineage>
        <taxon>Eukaryota</taxon>
        <taxon>Viridiplantae</taxon>
        <taxon>Streptophyta</taxon>
        <taxon>Embryophyta</taxon>
        <taxon>Tracheophyta</taxon>
        <taxon>Spermatophyta</taxon>
        <taxon>Magnoliopsida</taxon>
        <taxon>Liliopsida</taxon>
        <taxon>Asparagales</taxon>
        <taxon>Iridaceae</taxon>
        <taxon>Iridoideae</taxon>
        <taxon>Irideae</taxon>
        <taxon>Iris</taxon>
    </lineage>
</organism>
<protein>
    <submittedName>
        <fullName evidence="1">Cytochrome P450 superfamily protein isoform X4</fullName>
    </submittedName>
</protein>
<evidence type="ECO:0000313" key="2">
    <source>
        <dbReference type="Proteomes" id="UP001140949"/>
    </source>
</evidence>
<evidence type="ECO:0000313" key="1">
    <source>
        <dbReference type="EMBL" id="KAJ6824544.1"/>
    </source>
</evidence>
<accession>A0AAX6G732</accession>
<reference evidence="1" key="1">
    <citation type="journal article" date="2023" name="GigaByte">
        <title>Genome assembly of the bearded iris, Iris pallida Lam.</title>
        <authorList>
            <person name="Bruccoleri R.E."/>
            <person name="Oakeley E.J."/>
            <person name="Faust A.M.E."/>
            <person name="Altorfer M."/>
            <person name="Dessus-Babus S."/>
            <person name="Burckhardt D."/>
            <person name="Oertli M."/>
            <person name="Naumann U."/>
            <person name="Petersen F."/>
            <person name="Wong J."/>
        </authorList>
    </citation>
    <scope>NUCLEOTIDE SEQUENCE</scope>
    <source>
        <strain evidence="1">GSM-AAB239-AS_SAM_17_03QT</strain>
    </source>
</reference>
<proteinExistence type="predicted"/>
<name>A0AAX6G732_IRIPA</name>